<feature type="transmembrane region" description="Helical" evidence="2">
    <location>
        <begin position="20"/>
        <end position="37"/>
    </location>
</feature>
<feature type="non-terminal residue" evidence="5">
    <location>
        <position position="597"/>
    </location>
</feature>
<evidence type="ECO:0000313" key="5">
    <source>
        <dbReference type="EMBL" id="PZX53141.1"/>
    </source>
</evidence>
<feature type="compositionally biased region" description="Low complexity" evidence="1">
    <location>
        <begin position="141"/>
        <end position="160"/>
    </location>
</feature>
<evidence type="ECO:0000256" key="1">
    <source>
        <dbReference type="SAM" id="MobiDB-lite"/>
    </source>
</evidence>
<sequence length="597" mass="59340">MISRFTKKLKDIFRKVSQHCLGGTLILSLGILIFSLGEVKGQCVITENTAGVHTFIVPAGVTEITVETWGAGGRGGSRTNNGGSGGGGGGGYSRSIISVTPGETYSYTVGAGGAVGSINGGISRFYLGATDHVLANGGIGTNNNSNTAGTGATTSGAIGNQETKPGGAGASGNTSRGGGGGSSGNLGENGVAGSGSTGGSHTVGVGDGGNGGTGTNDNGDPGNAPGGGGGGAIRDCIGWGCSDLEGGNGANGRVQITFRPTPTFSVSPTVNVCEDVEDVVYTTQSDAAISNYDWSLPGTAGIDFSIEAGGISISDHTVTVRWLTPGPKAVTVNYTVTAYGVSCDGESPASSTVTVDPVTRIETNLSTTAPPIVCEGGSFPALSVTASGTGTLSYQWYSNTSANTTGGTTIGTDSPTFTPPATTTGDLYYYVEVTGDCGPVATSLVSGVHTVTPLTTITTQPIGDAYCQNEAPTDLVVAATGTGIIDIEWFSNSSNSTTGATSVGTGTTFTPPTTTAETTYYFAVAASATCGSITSDIVEIEVTPETTIDTHPIGSVYCQNETPTDLSVVATGTGSIAYEWFSNTSNSTIGATSVGTG</sequence>
<dbReference type="Proteomes" id="UP000248882">
    <property type="component" value="Unassembled WGS sequence"/>
</dbReference>
<feature type="compositionally biased region" description="Gly residues" evidence="1">
    <location>
        <begin position="205"/>
        <end position="214"/>
    </location>
</feature>
<evidence type="ECO:0000259" key="3">
    <source>
        <dbReference type="Pfam" id="PF19081"/>
    </source>
</evidence>
<gene>
    <name evidence="5" type="ORF">LV85_01556</name>
</gene>
<name>A0A2W7QYZ4_9BACT</name>
<keyword evidence="6" id="KW-1185">Reference proteome</keyword>
<feature type="domain" description="Ig-like" evidence="3">
    <location>
        <begin position="463"/>
        <end position="544"/>
    </location>
</feature>
<organism evidence="5 6">
    <name type="scientific">Algoriphagus chordae</name>
    <dbReference type="NCBI Taxonomy" id="237019"/>
    <lineage>
        <taxon>Bacteria</taxon>
        <taxon>Pseudomonadati</taxon>
        <taxon>Bacteroidota</taxon>
        <taxon>Cytophagia</taxon>
        <taxon>Cytophagales</taxon>
        <taxon>Cyclobacteriaceae</taxon>
        <taxon>Algoriphagus</taxon>
    </lineage>
</organism>
<comment type="caution">
    <text evidence="5">The sequence shown here is derived from an EMBL/GenBank/DDBJ whole genome shotgun (WGS) entry which is preliminary data.</text>
</comment>
<keyword evidence="2" id="KW-0812">Transmembrane</keyword>
<dbReference type="AlphaFoldDB" id="A0A2W7QYZ4"/>
<dbReference type="Pfam" id="PF19081">
    <property type="entry name" value="Ig_7"/>
    <property type="match status" value="1"/>
</dbReference>
<reference evidence="5 6" key="1">
    <citation type="submission" date="2018-06" db="EMBL/GenBank/DDBJ databases">
        <title>Genomic Encyclopedia of Archaeal and Bacterial Type Strains, Phase II (KMG-II): from individual species to whole genera.</title>
        <authorList>
            <person name="Goeker M."/>
        </authorList>
    </citation>
    <scope>NUCLEOTIDE SEQUENCE [LARGE SCALE GENOMIC DNA]</scope>
    <source>
        <strain evidence="5 6">DSM 19830</strain>
    </source>
</reference>
<protein>
    <submittedName>
        <fullName evidence="5">Uncharacterized protein</fullName>
    </submittedName>
</protein>
<keyword evidence="2" id="KW-1133">Transmembrane helix</keyword>
<feature type="domain" description="Glycine-rich" evidence="4">
    <location>
        <begin position="50"/>
        <end position="258"/>
    </location>
</feature>
<feature type="compositionally biased region" description="Gly residues" evidence="1">
    <location>
        <begin position="166"/>
        <end position="184"/>
    </location>
</feature>
<feature type="region of interest" description="Disordered" evidence="1">
    <location>
        <begin position="141"/>
        <end position="227"/>
    </location>
</feature>
<feature type="region of interest" description="Disordered" evidence="1">
    <location>
        <begin position="70"/>
        <end position="90"/>
    </location>
</feature>
<evidence type="ECO:0000259" key="4">
    <source>
        <dbReference type="Pfam" id="PF21722"/>
    </source>
</evidence>
<dbReference type="Pfam" id="PF21722">
    <property type="entry name" value="Gly_rich_2"/>
    <property type="match status" value="1"/>
</dbReference>
<accession>A0A2W7QYZ4</accession>
<proteinExistence type="predicted"/>
<dbReference type="InterPro" id="IPR044023">
    <property type="entry name" value="Ig_7"/>
</dbReference>
<evidence type="ECO:0000313" key="6">
    <source>
        <dbReference type="Proteomes" id="UP000248882"/>
    </source>
</evidence>
<dbReference type="EMBL" id="QKZT01000006">
    <property type="protein sequence ID" value="PZX53141.1"/>
    <property type="molecule type" value="Genomic_DNA"/>
</dbReference>
<dbReference type="InterPro" id="IPR049304">
    <property type="entry name" value="Gly_rich_dom"/>
</dbReference>
<evidence type="ECO:0000256" key="2">
    <source>
        <dbReference type="SAM" id="Phobius"/>
    </source>
</evidence>
<keyword evidence="2" id="KW-0472">Membrane</keyword>